<dbReference type="Proteomes" id="UP000002231">
    <property type="component" value="Chromosome"/>
</dbReference>
<dbReference type="PRINTS" id="PR00476">
    <property type="entry name" value="PHFRCTKINASE"/>
</dbReference>
<dbReference type="PANTHER" id="PTHR13697">
    <property type="entry name" value="PHOSPHOFRUCTOKINASE"/>
    <property type="match status" value="1"/>
</dbReference>
<evidence type="ECO:0000256" key="3">
    <source>
        <dbReference type="ARBA" id="ARBA00004679"/>
    </source>
</evidence>
<comment type="cofactor">
    <cofactor evidence="1 14">
        <name>Mg(2+)</name>
        <dbReference type="ChEBI" id="CHEBI:18420"/>
    </cofactor>
</comment>
<dbReference type="GO" id="GO:0006002">
    <property type="term" value="P:fructose 6-phosphate metabolic process"/>
    <property type="evidence" value="ECO:0007669"/>
    <property type="project" value="UniProtKB-UniRule"/>
</dbReference>
<organism evidence="16 17">
    <name type="scientific">Karelsulcia muelleri (strain CARI)</name>
    <name type="common">Sulcia muelleri</name>
    <dbReference type="NCBI Taxonomy" id="706194"/>
    <lineage>
        <taxon>Bacteria</taxon>
        <taxon>Pseudomonadati</taxon>
        <taxon>Bacteroidota</taxon>
        <taxon>Flavobacteriia</taxon>
        <taxon>Flavobacteriales</taxon>
        <taxon>Candidatus Karelsulcia</taxon>
    </lineage>
</organism>
<evidence type="ECO:0000256" key="13">
    <source>
        <dbReference type="ARBA" id="ARBA00048070"/>
    </source>
</evidence>
<name>E0TJU5_KARMC</name>
<dbReference type="GO" id="GO:0046872">
    <property type="term" value="F:metal ion binding"/>
    <property type="evidence" value="ECO:0007669"/>
    <property type="project" value="UniProtKB-KW"/>
</dbReference>
<dbReference type="EC" id="2.7.1.11" evidence="14"/>
<feature type="domain" description="Phosphofructokinase" evidence="15">
    <location>
        <begin position="5"/>
        <end position="281"/>
    </location>
</feature>
<dbReference type="PROSITE" id="PS00433">
    <property type="entry name" value="PHOSPHOFRUCTOKINASE"/>
    <property type="match status" value="1"/>
</dbReference>
<accession>E0TJU5</accession>
<dbReference type="Pfam" id="PF00365">
    <property type="entry name" value="PFK"/>
    <property type="match status" value="1"/>
</dbReference>
<evidence type="ECO:0000256" key="11">
    <source>
        <dbReference type="ARBA" id="ARBA00022842"/>
    </source>
</evidence>
<keyword evidence="6 14" id="KW-0808">Transferase</keyword>
<dbReference type="InterPro" id="IPR012828">
    <property type="entry name" value="PFKA_ATP_prok"/>
</dbReference>
<feature type="binding site" description="in other chain" evidence="14">
    <location>
        <position position="157"/>
    </location>
    <ligand>
        <name>ADP</name>
        <dbReference type="ChEBI" id="CHEBI:456216"/>
        <note>allosteric activator; ligand shared between dimeric partners</note>
    </ligand>
</feature>
<dbReference type="PIRSF" id="PIRSF000532">
    <property type="entry name" value="ATP_PFK_prok"/>
    <property type="match status" value="1"/>
</dbReference>
<feature type="binding site" evidence="14">
    <location>
        <begin position="104"/>
        <end position="107"/>
    </location>
    <ligand>
        <name>ATP</name>
        <dbReference type="ChEBI" id="CHEBI:30616"/>
    </ligand>
</feature>
<dbReference type="PANTHER" id="PTHR13697:SF4">
    <property type="entry name" value="ATP-DEPENDENT 6-PHOSPHOFRUCTOKINASE"/>
    <property type="match status" value="1"/>
</dbReference>
<keyword evidence="17" id="KW-1185">Reference proteome</keyword>
<dbReference type="GO" id="GO:0005524">
    <property type="term" value="F:ATP binding"/>
    <property type="evidence" value="ECO:0007669"/>
    <property type="project" value="UniProtKB-UniRule"/>
</dbReference>
<comment type="caution">
    <text evidence="14">Lacks conserved residue(s) required for the propagation of feature annotation.</text>
</comment>
<dbReference type="GO" id="GO:0016208">
    <property type="term" value="F:AMP binding"/>
    <property type="evidence" value="ECO:0007669"/>
    <property type="project" value="TreeGrafter"/>
</dbReference>
<feature type="binding site" evidence="14">
    <location>
        <begin position="74"/>
        <end position="75"/>
    </location>
    <ligand>
        <name>ATP</name>
        <dbReference type="ChEBI" id="CHEBI:30616"/>
    </ligand>
</feature>
<dbReference type="EMBL" id="CP002163">
    <property type="protein sequence ID" value="ADM90072.1"/>
    <property type="molecule type" value="Genomic_DNA"/>
</dbReference>
<dbReference type="GO" id="GO:0048029">
    <property type="term" value="F:monosaccharide binding"/>
    <property type="evidence" value="ECO:0007669"/>
    <property type="project" value="TreeGrafter"/>
</dbReference>
<evidence type="ECO:0000256" key="12">
    <source>
        <dbReference type="ARBA" id="ARBA00023152"/>
    </source>
</evidence>
<dbReference type="UniPathway" id="UPA00109">
    <property type="reaction ID" value="UER00182"/>
</dbReference>
<keyword evidence="4 14" id="KW-0963">Cytoplasm</keyword>
<dbReference type="STRING" id="706194.SMCARI_278"/>
<comment type="subcellular location">
    <subcellularLocation>
        <location evidence="2 14">Cytoplasm</location>
    </subcellularLocation>
</comment>
<feature type="binding site" description="in other chain" evidence="14">
    <location>
        <begin position="255"/>
        <end position="258"/>
    </location>
    <ligand>
        <name>substrate</name>
        <note>ligand shared between dimeric partners</note>
    </ligand>
</feature>
<evidence type="ECO:0000256" key="5">
    <source>
        <dbReference type="ARBA" id="ARBA00022533"/>
    </source>
</evidence>
<feature type="binding site" evidence="14">
    <location>
        <begin position="23"/>
        <end position="27"/>
    </location>
    <ligand>
        <name>ADP</name>
        <dbReference type="ChEBI" id="CHEBI:456216"/>
        <note>allosteric activator; ligand shared between dimeric partners</note>
    </ligand>
</feature>
<protein>
    <recommendedName>
        <fullName evidence="14">ATP-dependent 6-phosphofructokinase</fullName>
        <shortName evidence="14">ATP-PFK</shortName>
        <shortName evidence="14">Phosphofructokinase</shortName>
        <ecNumber evidence="14">2.7.1.11</ecNumber>
    </recommendedName>
    <alternativeName>
        <fullName evidence="14">Phosphohexokinase</fullName>
    </alternativeName>
</protein>
<dbReference type="NCBIfam" id="NF002872">
    <property type="entry name" value="PRK03202.1"/>
    <property type="match status" value="1"/>
</dbReference>
<evidence type="ECO:0000256" key="6">
    <source>
        <dbReference type="ARBA" id="ARBA00022679"/>
    </source>
</evidence>
<keyword evidence="5 14" id="KW-0021">Allosteric enzyme</keyword>
<feature type="binding site" description="in other chain" evidence="14">
    <location>
        <begin position="128"/>
        <end position="130"/>
    </location>
    <ligand>
        <name>substrate</name>
        <note>ligand shared between dimeric partners</note>
    </ligand>
</feature>
<keyword evidence="9 14" id="KW-0418">Kinase</keyword>
<feature type="binding site" description="in other chain" evidence="14">
    <location>
        <position position="225"/>
    </location>
    <ligand>
        <name>substrate</name>
        <note>ligand shared between dimeric partners</note>
    </ligand>
</feature>
<dbReference type="NCBIfam" id="TIGR02482">
    <property type="entry name" value="PFKA_ATP"/>
    <property type="match status" value="1"/>
</dbReference>
<evidence type="ECO:0000256" key="14">
    <source>
        <dbReference type="HAMAP-Rule" id="MF_00339"/>
    </source>
</evidence>
<evidence type="ECO:0000256" key="9">
    <source>
        <dbReference type="ARBA" id="ARBA00022777"/>
    </source>
</evidence>
<dbReference type="SUPFAM" id="SSF53784">
    <property type="entry name" value="Phosphofructokinase"/>
    <property type="match status" value="1"/>
</dbReference>
<evidence type="ECO:0000259" key="15">
    <source>
        <dbReference type="Pfam" id="PF00365"/>
    </source>
</evidence>
<dbReference type="AlphaFoldDB" id="E0TJU5"/>
<gene>
    <name evidence="14 16" type="primary">pfkA</name>
    <name evidence="16" type="ordered locus">SMCARI_278</name>
</gene>
<dbReference type="GO" id="GO:0070095">
    <property type="term" value="F:fructose-6-phosphate binding"/>
    <property type="evidence" value="ECO:0007669"/>
    <property type="project" value="TreeGrafter"/>
</dbReference>
<comment type="function">
    <text evidence="14">Catalyzes the phosphorylation of D-fructose 6-phosphate to fructose 1,6-bisphosphate by ATP, the first committing step of glycolysis.</text>
</comment>
<comment type="similarity">
    <text evidence="14">Belongs to the phosphofructokinase type A (PFKA) family. ATP-dependent PFK group I subfamily. Prokaryotic clade 'B1' sub-subfamily.</text>
</comment>
<feature type="binding site" evidence="14">
    <location>
        <position position="249"/>
    </location>
    <ligand>
        <name>substrate</name>
        <note>ligand shared between dimeric partners</note>
    </ligand>
</feature>
<dbReference type="FunFam" id="3.40.50.450:FF:000001">
    <property type="entry name" value="ATP-dependent 6-phosphofructokinase"/>
    <property type="match status" value="1"/>
</dbReference>
<proteinExistence type="inferred from homology"/>
<comment type="pathway">
    <text evidence="3 14">Carbohydrate degradation; glycolysis; D-glyceraldehyde 3-phosphate and glycerone phosphate from D-glucose: step 3/4.</text>
</comment>
<dbReference type="HOGENOM" id="CLU_020655_0_1_10"/>
<dbReference type="InterPro" id="IPR012003">
    <property type="entry name" value="ATP_PFK_prok-type"/>
</dbReference>
<evidence type="ECO:0000313" key="16">
    <source>
        <dbReference type="EMBL" id="ADM90072.1"/>
    </source>
</evidence>
<keyword evidence="10 14" id="KW-0067">ATP-binding</keyword>
<dbReference type="Gene3D" id="3.40.50.450">
    <property type="match status" value="1"/>
</dbReference>
<dbReference type="InterPro" id="IPR022953">
    <property type="entry name" value="ATP_PFK"/>
</dbReference>
<dbReference type="GO" id="GO:0005945">
    <property type="term" value="C:6-phosphofructokinase complex"/>
    <property type="evidence" value="ECO:0007669"/>
    <property type="project" value="TreeGrafter"/>
</dbReference>
<evidence type="ECO:0000313" key="17">
    <source>
        <dbReference type="Proteomes" id="UP000002231"/>
    </source>
</evidence>
<comment type="activity regulation">
    <text evidence="14">Allosterically activated by ADP and other diphosphonucleosides, and allosterically inhibited by phosphoenolpyruvate.</text>
</comment>
<evidence type="ECO:0000256" key="7">
    <source>
        <dbReference type="ARBA" id="ARBA00022723"/>
    </source>
</evidence>
<reference evidence="17" key="1">
    <citation type="journal article" date="2010" name="Genome Biol. Evol.">
        <title>Functional convergence in reduced genomes of bacterial symbionts spanning 200 My of evolution.</title>
        <authorList>
            <person name="McCutcheon J.P."/>
            <person name="Moran N.A."/>
        </authorList>
    </citation>
    <scope>NUCLEOTIDE SEQUENCE [LARGE SCALE GENOMIC DNA]</scope>
    <source>
        <strain evidence="17">CARI</strain>
    </source>
</reference>
<dbReference type="GO" id="GO:0042802">
    <property type="term" value="F:identical protein binding"/>
    <property type="evidence" value="ECO:0007669"/>
    <property type="project" value="TreeGrafter"/>
</dbReference>
<evidence type="ECO:0000256" key="2">
    <source>
        <dbReference type="ARBA" id="ARBA00004496"/>
    </source>
</evidence>
<evidence type="ECO:0000256" key="10">
    <source>
        <dbReference type="ARBA" id="ARBA00022840"/>
    </source>
</evidence>
<keyword evidence="12 14" id="KW-0324">Glycolysis</keyword>
<dbReference type="HAMAP" id="MF_00339">
    <property type="entry name" value="Phosphofructokinase_I_B1"/>
    <property type="match status" value="1"/>
</dbReference>
<dbReference type="GO" id="GO:0030388">
    <property type="term" value="P:fructose 1,6-bisphosphate metabolic process"/>
    <property type="evidence" value="ECO:0007669"/>
    <property type="project" value="TreeGrafter"/>
</dbReference>
<evidence type="ECO:0000256" key="4">
    <source>
        <dbReference type="ARBA" id="ARBA00022490"/>
    </source>
</evidence>
<keyword evidence="7 14" id="KW-0479">Metal-binding</keyword>
<dbReference type="InterPro" id="IPR015912">
    <property type="entry name" value="Phosphofructokinase_CS"/>
</dbReference>
<dbReference type="InterPro" id="IPR000023">
    <property type="entry name" value="Phosphofructokinase_dom"/>
</dbReference>
<feature type="binding site" description="in other chain" evidence="14">
    <location>
        <position position="214"/>
    </location>
    <ligand>
        <name>ADP</name>
        <dbReference type="ChEBI" id="CHEBI:456216"/>
        <note>allosteric activator; ligand shared between dimeric partners</note>
    </ligand>
</feature>
<feature type="binding site" description="in other chain" evidence="14">
    <location>
        <begin position="216"/>
        <end position="218"/>
    </location>
    <ligand>
        <name>ADP</name>
        <dbReference type="ChEBI" id="CHEBI:456216"/>
        <note>allosteric activator; ligand shared between dimeric partners</note>
    </ligand>
</feature>
<evidence type="ECO:0000256" key="8">
    <source>
        <dbReference type="ARBA" id="ARBA00022741"/>
    </source>
</evidence>
<keyword evidence="8 14" id="KW-0547">Nucleotide-binding</keyword>
<comment type="subunit">
    <text evidence="14">Homotetramer.</text>
</comment>
<feature type="active site" description="Proton acceptor" evidence="14">
    <location>
        <position position="130"/>
    </location>
</feature>
<feature type="binding site" evidence="14">
    <location>
        <position position="105"/>
    </location>
    <ligand>
        <name>Mg(2+)</name>
        <dbReference type="ChEBI" id="CHEBI:18420"/>
        <note>catalytic</note>
    </ligand>
</feature>
<dbReference type="Gene3D" id="3.40.50.460">
    <property type="entry name" value="Phosphofructokinase domain"/>
    <property type="match status" value="1"/>
</dbReference>
<feature type="binding site" evidence="14">
    <location>
        <position position="13"/>
    </location>
    <ligand>
        <name>ATP</name>
        <dbReference type="ChEBI" id="CHEBI:30616"/>
    </ligand>
</feature>
<dbReference type="FunFam" id="3.40.50.460:FF:000002">
    <property type="entry name" value="ATP-dependent 6-phosphofructokinase"/>
    <property type="match status" value="1"/>
</dbReference>
<dbReference type="GO" id="GO:0061621">
    <property type="term" value="P:canonical glycolysis"/>
    <property type="evidence" value="ECO:0007669"/>
    <property type="project" value="TreeGrafter"/>
</dbReference>
<comment type="catalytic activity">
    <reaction evidence="13 14">
        <text>beta-D-fructose 6-phosphate + ATP = beta-D-fructose 1,6-bisphosphate + ADP + H(+)</text>
        <dbReference type="Rhea" id="RHEA:16109"/>
        <dbReference type="ChEBI" id="CHEBI:15378"/>
        <dbReference type="ChEBI" id="CHEBI:30616"/>
        <dbReference type="ChEBI" id="CHEBI:32966"/>
        <dbReference type="ChEBI" id="CHEBI:57634"/>
        <dbReference type="ChEBI" id="CHEBI:456216"/>
        <dbReference type="EC" id="2.7.1.11"/>
    </reaction>
</comment>
<dbReference type="InterPro" id="IPR035966">
    <property type="entry name" value="PKF_sf"/>
</dbReference>
<sequence>MNIGKIGILTSGGDSPGMNAAIRAVVRTASYYCVNCIGISLGYKGLINNEMRKVVPTDVNNLIHRGGTILKTARSEEFKTKFGRKKANINYKKNGLEGLIVIGGDGSFTGAMIFGQEYNIPIIGIPGTIDNDIYGTDFTVGYDTALNTAIEAIDKIRDTATSHNRLFFIEVMGKDSGFIALNSGIATGALDILIPEKKYNLDKLFYSIEKVKQKGKYSSIIIVSEGKKLGGVYDLAKTTKKKFPDYDIRVSILGHIQRGGYPTCSDRVLASRLGVASVEALISGKKNVMTGIKANKVIFTPFLKAIKKKRKIDIDLIKISDIIAC</sequence>
<evidence type="ECO:0000256" key="1">
    <source>
        <dbReference type="ARBA" id="ARBA00001946"/>
    </source>
</evidence>
<keyword evidence="11 14" id="KW-0460">Magnesium</keyword>
<dbReference type="KEGG" id="sum:SMCARI_278"/>
<feature type="binding site" evidence="14">
    <location>
        <position position="165"/>
    </location>
    <ligand>
        <name>substrate</name>
        <note>ligand shared between dimeric partners</note>
    </ligand>
</feature>
<dbReference type="GO" id="GO:0003872">
    <property type="term" value="F:6-phosphofructokinase activity"/>
    <property type="evidence" value="ECO:0007669"/>
    <property type="project" value="UniProtKB-UniRule"/>
</dbReference>